<evidence type="ECO:0000313" key="1">
    <source>
        <dbReference type="EMBL" id="AHH19575.1"/>
    </source>
</evidence>
<keyword evidence="2" id="KW-1185">Reference proteome</keyword>
<evidence type="ECO:0000313" key="2">
    <source>
        <dbReference type="Proteomes" id="UP000019150"/>
    </source>
</evidence>
<dbReference type="EMBL" id="CP006850">
    <property type="protein sequence ID" value="AHH19575.1"/>
    <property type="molecule type" value="Genomic_DNA"/>
</dbReference>
<dbReference type="InterPro" id="IPR023393">
    <property type="entry name" value="START-like_dom_sf"/>
</dbReference>
<dbReference type="RefSeq" id="WP_025350971.1">
    <property type="nucleotide sequence ID" value="NZ_CP006850.1"/>
</dbReference>
<dbReference type="SUPFAM" id="SSF55961">
    <property type="entry name" value="Bet v1-like"/>
    <property type="match status" value="1"/>
</dbReference>
<dbReference type="AlphaFoldDB" id="W5TJP1"/>
<dbReference type="KEGG" id="nno:NONO_c47910"/>
<gene>
    <name evidence="1" type="ORF">NONO_c47910</name>
</gene>
<dbReference type="eggNOG" id="COG0318">
    <property type="taxonomic scope" value="Bacteria"/>
</dbReference>
<name>W5TJP1_9NOCA</name>
<organism evidence="1 2">
    <name type="scientific">Nocardia nova SH22a</name>
    <dbReference type="NCBI Taxonomy" id="1415166"/>
    <lineage>
        <taxon>Bacteria</taxon>
        <taxon>Bacillati</taxon>
        <taxon>Actinomycetota</taxon>
        <taxon>Actinomycetes</taxon>
        <taxon>Mycobacteriales</taxon>
        <taxon>Nocardiaceae</taxon>
        <taxon>Nocardia</taxon>
    </lineage>
</organism>
<accession>W5TJP1</accession>
<proteinExistence type="predicted"/>
<dbReference type="STRING" id="1415166.NONO_c47910"/>
<dbReference type="Gene3D" id="3.30.530.20">
    <property type="match status" value="1"/>
</dbReference>
<dbReference type="OrthoDB" id="56621at2"/>
<evidence type="ECO:0008006" key="3">
    <source>
        <dbReference type="Google" id="ProtNLM"/>
    </source>
</evidence>
<dbReference type="Proteomes" id="UP000019150">
    <property type="component" value="Chromosome"/>
</dbReference>
<sequence length="156" mass="16755">MGTDVVEAVAEVSGHRPEVWDLLISPGTYTRLFTGISSCECLADDGDSKLLRFGLCSARTGPRSVSAHITIGRYGRSFELDSPSSGFFANVRLHTVRDHTRVVVIVLVSGRWRPDRTPISHSAVSRWTEAGLGRLSELAEAGGPPAAAAPVLARRT</sequence>
<reference evidence="1 2" key="1">
    <citation type="journal article" date="2014" name="Appl. Environ. Microbiol.">
        <title>Insights into the Microbial Degradation of Rubber and Gutta-Percha by Analysis of the Complete Genome of Nocardia nova SH22a.</title>
        <authorList>
            <person name="Luo Q."/>
            <person name="Hiessl S."/>
            <person name="Poehlein A."/>
            <person name="Daniel R."/>
            <person name="Steinbuchel A."/>
        </authorList>
    </citation>
    <scope>NUCLEOTIDE SEQUENCE [LARGE SCALE GENOMIC DNA]</scope>
    <source>
        <strain evidence="1">SH22a</strain>
    </source>
</reference>
<dbReference type="HOGENOM" id="CLU_1684755_0_0_11"/>
<dbReference type="PATRIC" id="fig|1415166.3.peg.4934"/>
<protein>
    <recommendedName>
        <fullName evidence="3">Polyketide cyclase</fullName>
    </recommendedName>
</protein>